<accession>A0A4Y2A6C1</accession>
<dbReference type="AlphaFoldDB" id="A0A4Y2A6C1"/>
<dbReference type="EMBL" id="BGPR01000007">
    <property type="protein sequence ID" value="GBL75318.1"/>
    <property type="molecule type" value="Genomic_DNA"/>
</dbReference>
<keyword evidence="3" id="KW-1185">Reference proteome</keyword>
<gene>
    <name evidence="2" type="ORF">AVEN_194534_1</name>
</gene>
<keyword evidence="1" id="KW-0732">Signal</keyword>
<sequence>MLLCCCCFLFHLIQSSTRKVQESARPQITIGERFMVKDESAASVGTRPWTPEEEVRLCPLPLRFIWPCLGIQASVNGSRRNSLSTETGVLVAITGHGPTPPKEIHNINPIIIVPPAEARTRLLIRRILIDKLGCPPGGSQFKNRNQKNWITPPCRSIRET</sequence>
<dbReference type="Proteomes" id="UP000499080">
    <property type="component" value="Unassembled WGS sequence"/>
</dbReference>
<name>A0A4Y2A6C1_ARAVE</name>
<evidence type="ECO:0008006" key="4">
    <source>
        <dbReference type="Google" id="ProtNLM"/>
    </source>
</evidence>
<evidence type="ECO:0000256" key="1">
    <source>
        <dbReference type="SAM" id="SignalP"/>
    </source>
</evidence>
<evidence type="ECO:0000313" key="2">
    <source>
        <dbReference type="EMBL" id="GBL75318.1"/>
    </source>
</evidence>
<feature type="signal peptide" evidence="1">
    <location>
        <begin position="1"/>
        <end position="17"/>
    </location>
</feature>
<organism evidence="2 3">
    <name type="scientific">Araneus ventricosus</name>
    <name type="common">Orbweaver spider</name>
    <name type="synonym">Epeira ventricosa</name>
    <dbReference type="NCBI Taxonomy" id="182803"/>
    <lineage>
        <taxon>Eukaryota</taxon>
        <taxon>Metazoa</taxon>
        <taxon>Ecdysozoa</taxon>
        <taxon>Arthropoda</taxon>
        <taxon>Chelicerata</taxon>
        <taxon>Arachnida</taxon>
        <taxon>Araneae</taxon>
        <taxon>Araneomorphae</taxon>
        <taxon>Entelegynae</taxon>
        <taxon>Araneoidea</taxon>
        <taxon>Araneidae</taxon>
        <taxon>Araneus</taxon>
    </lineage>
</organism>
<protein>
    <recommendedName>
        <fullName evidence="4">Secreted protein</fullName>
    </recommendedName>
</protein>
<evidence type="ECO:0000313" key="3">
    <source>
        <dbReference type="Proteomes" id="UP000499080"/>
    </source>
</evidence>
<proteinExistence type="predicted"/>
<comment type="caution">
    <text evidence="2">The sequence shown here is derived from an EMBL/GenBank/DDBJ whole genome shotgun (WGS) entry which is preliminary data.</text>
</comment>
<reference evidence="2 3" key="1">
    <citation type="journal article" date="2019" name="Sci. Rep.">
        <title>Orb-weaving spider Araneus ventricosus genome elucidates the spidroin gene catalogue.</title>
        <authorList>
            <person name="Kono N."/>
            <person name="Nakamura H."/>
            <person name="Ohtoshi R."/>
            <person name="Moran D.A.P."/>
            <person name="Shinohara A."/>
            <person name="Yoshida Y."/>
            <person name="Fujiwara M."/>
            <person name="Mori M."/>
            <person name="Tomita M."/>
            <person name="Arakawa K."/>
        </authorList>
    </citation>
    <scope>NUCLEOTIDE SEQUENCE [LARGE SCALE GENOMIC DNA]</scope>
</reference>
<feature type="chain" id="PRO_5021267670" description="Secreted protein" evidence="1">
    <location>
        <begin position="18"/>
        <end position="160"/>
    </location>
</feature>